<sequence length="232" mass="26472">MALRTPSTQTDFVPISVDEFRFRTTIDLSKIPGCEQIGWIVSPKDIARVESVVVMPDHYRDKLLSSISLSFNRAQKPYCEHEVHLRMTDPSSLVLGQKFVYRPNYISIVEGFRDTFKGFGMMRGFTRFLACLIIGTTQSGESVLGHYLPPIVEKHGDRLILMDGVHRNYLARQAGISIECLVVENVEVPFPCTPHPWYDVSVIEQKPADAKNRYWDLEKSLFRDTKYVGIDG</sequence>
<evidence type="ECO:0000313" key="1">
    <source>
        <dbReference type="EMBL" id="OHA48886.1"/>
    </source>
</evidence>
<dbReference type="EMBL" id="MHSS01000002">
    <property type="protein sequence ID" value="OHA48886.1"/>
    <property type="molecule type" value="Genomic_DNA"/>
</dbReference>
<dbReference type="Proteomes" id="UP000177629">
    <property type="component" value="Unassembled WGS sequence"/>
</dbReference>
<organism evidence="1 2">
    <name type="scientific">Candidatus Terrybacteria bacterium RIFCSPHIGHO2_01_FULL_48_17</name>
    <dbReference type="NCBI Taxonomy" id="1802362"/>
    <lineage>
        <taxon>Bacteria</taxon>
        <taxon>Candidatus Terryibacteriota</taxon>
    </lineage>
</organism>
<proteinExistence type="predicted"/>
<accession>A0A1G2PKP7</accession>
<evidence type="ECO:0000313" key="2">
    <source>
        <dbReference type="Proteomes" id="UP000177629"/>
    </source>
</evidence>
<protein>
    <submittedName>
        <fullName evidence="1">Uncharacterized protein</fullName>
    </submittedName>
</protein>
<dbReference type="AlphaFoldDB" id="A0A1G2PKP7"/>
<reference evidence="1 2" key="1">
    <citation type="journal article" date="2016" name="Nat. Commun.">
        <title>Thousands of microbial genomes shed light on interconnected biogeochemical processes in an aquifer system.</title>
        <authorList>
            <person name="Anantharaman K."/>
            <person name="Brown C.T."/>
            <person name="Hug L.A."/>
            <person name="Sharon I."/>
            <person name="Castelle C.J."/>
            <person name="Probst A.J."/>
            <person name="Thomas B.C."/>
            <person name="Singh A."/>
            <person name="Wilkins M.J."/>
            <person name="Karaoz U."/>
            <person name="Brodie E.L."/>
            <person name="Williams K.H."/>
            <person name="Hubbard S.S."/>
            <person name="Banfield J.F."/>
        </authorList>
    </citation>
    <scope>NUCLEOTIDE SEQUENCE [LARGE SCALE GENOMIC DNA]</scope>
</reference>
<name>A0A1G2PKP7_9BACT</name>
<gene>
    <name evidence="1" type="ORF">A2806_04295</name>
</gene>
<comment type="caution">
    <text evidence="1">The sequence shown here is derived from an EMBL/GenBank/DDBJ whole genome shotgun (WGS) entry which is preliminary data.</text>
</comment>